<dbReference type="CDD" id="cd06259">
    <property type="entry name" value="YdcF-like"/>
    <property type="match status" value="1"/>
</dbReference>
<reference evidence="2 3" key="1">
    <citation type="submission" date="2024-09" db="EMBL/GenBank/DDBJ databases">
        <authorList>
            <person name="Lee S.D."/>
        </authorList>
    </citation>
    <scope>NUCLEOTIDE SEQUENCE [LARGE SCALE GENOMIC DNA]</scope>
    <source>
        <strain evidence="2 3">N1-3</strain>
    </source>
</reference>
<dbReference type="Pfam" id="PF02698">
    <property type="entry name" value="DUF218"/>
    <property type="match status" value="1"/>
</dbReference>
<dbReference type="InterPro" id="IPR051599">
    <property type="entry name" value="Cell_Envelope_Assoc"/>
</dbReference>
<name>A0ABV6XDY9_9ACTN</name>
<organism evidence="2 3">
    <name type="scientific">Streptacidiphilus alkalitolerans</name>
    <dbReference type="NCBI Taxonomy" id="3342712"/>
    <lineage>
        <taxon>Bacteria</taxon>
        <taxon>Bacillati</taxon>
        <taxon>Actinomycetota</taxon>
        <taxon>Actinomycetes</taxon>
        <taxon>Kitasatosporales</taxon>
        <taxon>Streptomycetaceae</taxon>
        <taxon>Streptacidiphilus</taxon>
    </lineage>
</organism>
<dbReference type="PANTHER" id="PTHR30336:SF20">
    <property type="entry name" value="DUF218 DOMAIN-CONTAINING PROTEIN"/>
    <property type="match status" value="1"/>
</dbReference>
<proteinExistence type="predicted"/>
<dbReference type="EMBL" id="JBHEZY010000031">
    <property type="protein sequence ID" value="MFC1436412.1"/>
    <property type="molecule type" value="Genomic_DNA"/>
</dbReference>
<gene>
    <name evidence="2" type="ORF">ACEZDB_37835</name>
</gene>
<dbReference type="PANTHER" id="PTHR30336">
    <property type="entry name" value="INNER MEMBRANE PROTEIN, PROBABLE PERMEASE"/>
    <property type="match status" value="1"/>
</dbReference>
<dbReference type="Gene3D" id="3.40.50.620">
    <property type="entry name" value="HUPs"/>
    <property type="match status" value="1"/>
</dbReference>
<dbReference type="InterPro" id="IPR003848">
    <property type="entry name" value="DUF218"/>
</dbReference>
<evidence type="ECO:0000313" key="3">
    <source>
        <dbReference type="Proteomes" id="UP001592530"/>
    </source>
</evidence>
<evidence type="ECO:0000259" key="1">
    <source>
        <dbReference type="Pfam" id="PF02698"/>
    </source>
</evidence>
<evidence type="ECO:0000313" key="2">
    <source>
        <dbReference type="EMBL" id="MFC1436412.1"/>
    </source>
</evidence>
<comment type="caution">
    <text evidence="2">The sequence shown here is derived from an EMBL/GenBank/DDBJ whole genome shotgun (WGS) entry which is preliminary data.</text>
</comment>
<sequence>MSSHNAADITEADRADARLIWDFHQMPHEARPCSAAIALGSLDLGVAATTAQLYHAGLFPVIVFTGDSSAATKERFPRGEAVHYREHALSLGMPDEAILLEPKATNTGQNIEFSREVLENAGIEVTSLLLISMPYMQRRAYATCRKQWPAVEPVCISQPLSFDEYVNTHDDEKQLIDMLMGDMERVIEYPKRGFAIEQLAPEGVLDAFNRLRARGYDSWLLPS</sequence>
<feature type="domain" description="DUF218" evidence="1">
    <location>
        <begin position="46"/>
        <end position="156"/>
    </location>
</feature>
<dbReference type="RefSeq" id="WP_380560053.1">
    <property type="nucleotide sequence ID" value="NZ_JBHEZY010000031.1"/>
</dbReference>
<protein>
    <submittedName>
        <fullName evidence="2">YdcF family protein</fullName>
    </submittedName>
</protein>
<dbReference type="InterPro" id="IPR014729">
    <property type="entry name" value="Rossmann-like_a/b/a_fold"/>
</dbReference>
<dbReference type="Proteomes" id="UP001592530">
    <property type="component" value="Unassembled WGS sequence"/>
</dbReference>
<accession>A0ABV6XDY9</accession>